<dbReference type="Proteomes" id="UP000244893">
    <property type="component" value="Unassembled WGS sequence"/>
</dbReference>
<protein>
    <submittedName>
        <fullName evidence="2">Uncharacterized protein</fullName>
    </submittedName>
</protein>
<dbReference type="EMBL" id="QEOP01000006">
    <property type="protein sequence ID" value="PVZ93205.1"/>
    <property type="molecule type" value="Genomic_DNA"/>
</dbReference>
<evidence type="ECO:0000313" key="3">
    <source>
        <dbReference type="Proteomes" id="UP000244893"/>
    </source>
</evidence>
<sequence length="64" mass="6814">MQMVVPLLTGLGGVVLLVIFFALSSAEGSFAVLVAAIALLVFSAIRFVLDRRNRPSNKAPNADR</sequence>
<proteinExistence type="predicted"/>
<organism evidence="2 3">
    <name type="scientific">Amnibacterium flavum</name>
    <dbReference type="NCBI Taxonomy" id="2173173"/>
    <lineage>
        <taxon>Bacteria</taxon>
        <taxon>Bacillati</taxon>
        <taxon>Actinomycetota</taxon>
        <taxon>Actinomycetes</taxon>
        <taxon>Micrococcales</taxon>
        <taxon>Microbacteriaceae</taxon>
        <taxon>Amnibacterium</taxon>
    </lineage>
</organism>
<comment type="caution">
    <text evidence="2">The sequence shown here is derived from an EMBL/GenBank/DDBJ whole genome shotgun (WGS) entry which is preliminary data.</text>
</comment>
<accession>A0A2V1HL98</accession>
<feature type="transmembrane region" description="Helical" evidence="1">
    <location>
        <begin position="7"/>
        <end position="24"/>
    </location>
</feature>
<dbReference type="AlphaFoldDB" id="A0A2V1HL98"/>
<feature type="transmembrane region" description="Helical" evidence="1">
    <location>
        <begin position="30"/>
        <end position="49"/>
    </location>
</feature>
<evidence type="ECO:0000256" key="1">
    <source>
        <dbReference type="SAM" id="Phobius"/>
    </source>
</evidence>
<reference evidence="2 3" key="1">
    <citation type="submission" date="2018-05" db="EMBL/GenBank/DDBJ databases">
        <title>Amnibacterium sp. M8JJ-5, whole genome shotgun sequence.</title>
        <authorList>
            <person name="Tuo L."/>
        </authorList>
    </citation>
    <scope>NUCLEOTIDE SEQUENCE [LARGE SCALE GENOMIC DNA]</scope>
    <source>
        <strain evidence="2 3">M8JJ-5</strain>
    </source>
</reference>
<keyword evidence="1" id="KW-0812">Transmembrane</keyword>
<keyword evidence="1" id="KW-1133">Transmembrane helix</keyword>
<keyword evidence="1" id="KW-0472">Membrane</keyword>
<name>A0A2V1HL98_9MICO</name>
<gene>
    <name evidence="2" type="ORF">DDQ50_16940</name>
</gene>
<evidence type="ECO:0000313" key="2">
    <source>
        <dbReference type="EMBL" id="PVZ93205.1"/>
    </source>
</evidence>
<keyword evidence="3" id="KW-1185">Reference proteome</keyword>